<proteinExistence type="predicted"/>
<reference evidence="2" key="1">
    <citation type="submission" date="2019-10" db="EMBL/GenBank/DDBJ databases">
        <authorList>
            <consortium name="DOE Joint Genome Institute"/>
            <person name="Kuo A."/>
            <person name="Miyauchi S."/>
            <person name="Kiss E."/>
            <person name="Drula E."/>
            <person name="Kohler A."/>
            <person name="Sanchez-Garcia M."/>
            <person name="Andreopoulos B."/>
            <person name="Barry K.W."/>
            <person name="Bonito G."/>
            <person name="Buee M."/>
            <person name="Carver A."/>
            <person name="Chen C."/>
            <person name="Cichocki N."/>
            <person name="Clum A."/>
            <person name="Culley D."/>
            <person name="Crous P.W."/>
            <person name="Fauchery L."/>
            <person name="Girlanda M."/>
            <person name="Hayes R."/>
            <person name="Keri Z."/>
            <person name="LaButti K."/>
            <person name="Lipzen A."/>
            <person name="Lombard V."/>
            <person name="Magnuson J."/>
            <person name="Maillard F."/>
            <person name="Morin E."/>
            <person name="Murat C."/>
            <person name="Nolan M."/>
            <person name="Ohm R."/>
            <person name="Pangilinan J."/>
            <person name="Pereira M."/>
            <person name="Perotto S."/>
            <person name="Peter M."/>
            <person name="Riley R."/>
            <person name="Sitrit Y."/>
            <person name="Stielow B."/>
            <person name="Szollosi G."/>
            <person name="Zifcakova L."/>
            <person name="Stursova M."/>
            <person name="Spatafora J.W."/>
            <person name="Tedersoo L."/>
            <person name="Vaario L.-M."/>
            <person name="Yamada A."/>
            <person name="Yan M."/>
            <person name="Wang P."/>
            <person name="Xu J."/>
            <person name="Bruns T."/>
            <person name="Baldrian P."/>
            <person name="Vilgalys R."/>
            <person name="Henrissat B."/>
            <person name="Grigoriev I.V."/>
            <person name="Hibbett D."/>
            <person name="Nagy L.G."/>
            <person name="Martin F.M."/>
        </authorList>
    </citation>
    <scope>NUCLEOTIDE SEQUENCE</scope>
    <source>
        <strain evidence="2">Prilba</strain>
    </source>
</reference>
<dbReference type="AlphaFoldDB" id="A0A9P5MR93"/>
<gene>
    <name evidence="2" type="ORF">DFH94DRAFT_684541</name>
</gene>
<keyword evidence="3" id="KW-1185">Reference proteome</keyword>
<evidence type="ECO:0000313" key="3">
    <source>
        <dbReference type="Proteomes" id="UP000759537"/>
    </source>
</evidence>
<sequence length="121" mass="13252">MASETVSKRKKLAGDNYRKGHQQGRPLRLAFGAREGCDDEGDGAPAGENNNPLRLLHEAREGIVRLMHPAVRMRVSKARAWVLKLEGACKGMSVTVVGEDMGESEVEVEVERARKTLANAK</sequence>
<organism evidence="2 3">
    <name type="scientific">Russula ochroleuca</name>
    <dbReference type="NCBI Taxonomy" id="152965"/>
    <lineage>
        <taxon>Eukaryota</taxon>
        <taxon>Fungi</taxon>
        <taxon>Dikarya</taxon>
        <taxon>Basidiomycota</taxon>
        <taxon>Agaricomycotina</taxon>
        <taxon>Agaricomycetes</taxon>
        <taxon>Russulales</taxon>
        <taxon>Russulaceae</taxon>
        <taxon>Russula</taxon>
    </lineage>
</organism>
<evidence type="ECO:0000256" key="1">
    <source>
        <dbReference type="SAM" id="MobiDB-lite"/>
    </source>
</evidence>
<evidence type="ECO:0000313" key="2">
    <source>
        <dbReference type="EMBL" id="KAF8472311.1"/>
    </source>
</evidence>
<name>A0A9P5MR93_9AGAM</name>
<comment type="caution">
    <text evidence="2">The sequence shown here is derived from an EMBL/GenBank/DDBJ whole genome shotgun (WGS) entry which is preliminary data.</text>
</comment>
<protein>
    <submittedName>
        <fullName evidence="2">Uncharacterized protein</fullName>
    </submittedName>
</protein>
<feature type="region of interest" description="Disordered" evidence="1">
    <location>
        <begin position="1"/>
        <end position="26"/>
    </location>
</feature>
<feature type="region of interest" description="Disordered" evidence="1">
    <location>
        <begin position="33"/>
        <end position="52"/>
    </location>
</feature>
<reference evidence="2" key="2">
    <citation type="journal article" date="2020" name="Nat. Commun.">
        <title>Large-scale genome sequencing of mycorrhizal fungi provides insights into the early evolution of symbiotic traits.</title>
        <authorList>
            <person name="Miyauchi S."/>
            <person name="Kiss E."/>
            <person name="Kuo A."/>
            <person name="Drula E."/>
            <person name="Kohler A."/>
            <person name="Sanchez-Garcia M."/>
            <person name="Morin E."/>
            <person name="Andreopoulos B."/>
            <person name="Barry K.W."/>
            <person name="Bonito G."/>
            <person name="Buee M."/>
            <person name="Carver A."/>
            <person name="Chen C."/>
            <person name="Cichocki N."/>
            <person name="Clum A."/>
            <person name="Culley D."/>
            <person name="Crous P.W."/>
            <person name="Fauchery L."/>
            <person name="Girlanda M."/>
            <person name="Hayes R.D."/>
            <person name="Keri Z."/>
            <person name="LaButti K."/>
            <person name="Lipzen A."/>
            <person name="Lombard V."/>
            <person name="Magnuson J."/>
            <person name="Maillard F."/>
            <person name="Murat C."/>
            <person name="Nolan M."/>
            <person name="Ohm R.A."/>
            <person name="Pangilinan J."/>
            <person name="Pereira M.F."/>
            <person name="Perotto S."/>
            <person name="Peter M."/>
            <person name="Pfister S."/>
            <person name="Riley R."/>
            <person name="Sitrit Y."/>
            <person name="Stielow J.B."/>
            <person name="Szollosi G."/>
            <person name="Zifcakova L."/>
            <person name="Stursova M."/>
            <person name="Spatafora J.W."/>
            <person name="Tedersoo L."/>
            <person name="Vaario L.M."/>
            <person name="Yamada A."/>
            <person name="Yan M."/>
            <person name="Wang P."/>
            <person name="Xu J."/>
            <person name="Bruns T."/>
            <person name="Baldrian P."/>
            <person name="Vilgalys R."/>
            <person name="Dunand C."/>
            <person name="Henrissat B."/>
            <person name="Grigoriev I.V."/>
            <person name="Hibbett D."/>
            <person name="Nagy L.G."/>
            <person name="Martin F.M."/>
        </authorList>
    </citation>
    <scope>NUCLEOTIDE SEQUENCE</scope>
    <source>
        <strain evidence="2">Prilba</strain>
    </source>
</reference>
<accession>A0A9P5MR93</accession>
<dbReference type="EMBL" id="WHVB01000020">
    <property type="protein sequence ID" value="KAF8472311.1"/>
    <property type="molecule type" value="Genomic_DNA"/>
</dbReference>
<dbReference type="Proteomes" id="UP000759537">
    <property type="component" value="Unassembled WGS sequence"/>
</dbReference>